<protein>
    <submittedName>
        <fullName evidence="2">DUF922 domain-containing protein</fullName>
    </submittedName>
</protein>
<evidence type="ECO:0000256" key="1">
    <source>
        <dbReference type="SAM" id="SignalP"/>
    </source>
</evidence>
<dbReference type="EMBL" id="JANFPI010000007">
    <property type="protein sequence ID" value="MCX8999279.1"/>
    <property type="molecule type" value="Genomic_DNA"/>
</dbReference>
<dbReference type="AlphaFoldDB" id="A0AAE3SXN9"/>
<dbReference type="Proteomes" id="UP001208771">
    <property type="component" value="Unassembled WGS sequence"/>
</dbReference>
<accession>A0AAE3SXN9</accession>
<feature type="chain" id="PRO_5042108346" evidence="1">
    <location>
        <begin position="24"/>
        <end position="198"/>
    </location>
</feature>
<keyword evidence="3" id="KW-1185">Reference proteome</keyword>
<dbReference type="PIRSF" id="PIRSF010521">
    <property type="entry name" value="DUF922_bac"/>
    <property type="match status" value="1"/>
</dbReference>
<dbReference type="Pfam" id="PF06037">
    <property type="entry name" value="DUF922"/>
    <property type="match status" value="1"/>
</dbReference>
<feature type="signal peptide" evidence="1">
    <location>
        <begin position="1"/>
        <end position="23"/>
    </location>
</feature>
<name>A0AAE3SXN9_9HYPH</name>
<organism evidence="2 3">
    <name type="scientific">Ectorhizobium quercum</name>
    <dbReference type="NCBI Taxonomy" id="2965071"/>
    <lineage>
        <taxon>Bacteria</taxon>
        <taxon>Pseudomonadati</taxon>
        <taxon>Pseudomonadota</taxon>
        <taxon>Alphaproteobacteria</taxon>
        <taxon>Hyphomicrobiales</taxon>
        <taxon>Rhizobiaceae</taxon>
        <taxon>Ectorhizobium</taxon>
    </lineage>
</organism>
<dbReference type="InterPro" id="IPR010321">
    <property type="entry name" value="DUF922"/>
</dbReference>
<evidence type="ECO:0000313" key="3">
    <source>
        <dbReference type="Proteomes" id="UP001208771"/>
    </source>
</evidence>
<gene>
    <name evidence="2" type="ORF">NOF55_19420</name>
</gene>
<keyword evidence="1" id="KW-0732">Signal</keyword>
<comment type="caution">
    <text evidence="2">The sequence shown here is derived from an EMBL/GenBank/DDBJ whole genome shotgun (WGS) entry which is preliminary data.</text>
</comment>
<sequence length="198" mass="21779">MRPAFLFLAPLLALSGLATPADAQWKAAEQFVTYPVSGSTGMELYQSIGRNGPTIGNGVRTIAHTTFKLLWSRDYQQRGSACVLASARPSLTIIYTLPKPSGRLSPALKAKWDTFIAGIRAHEAVHGVNITDMVREIERFSVGLTAENDPGCRKVREKLQAQLKIISDARQQKERDFDRVEMGEGGNVQQLILALVNE</sequence>
<evidence type="ECO:0000313" key="2">
    <source>
        <dbReference type="EMBL" id="MCX8999279.1"/>
    </source>
</evidence>
<reference evidence="2" key="1">
    <citation type="submission" date="2022-07" db="EMBL/GenBank/DDBJ databases">
        <title>Ectorhizobium quercum gen.nov., sp. nov.</title>
        <authorList>
            <person name="Ma T."/>
            <person name="Li Y."/>
        </authorList>
    </citation>
    <scope>NUCLEOTIDE SEQUENCE</scope>
    <source>
        <strain evidence="2">BDR2-2</strain>
    </source>
</reference>
<proteinExistence type="predicted"/>